<feature type="region of interest" description="Disordered" evidence="2">
    <location>
        <begin position="103"/>
        <end position="226"/>
    </location>
</feature>
<feature type="region of interest" description="Disordered" evidence="2">
    <location>
        <begin position="543"/>
        <end position="575"/>
    </location>
</feature>
<reference evidence="4 5" key="1">
    <citation type="submission" date="2017-03" db="EMBL/GenBank/DDBJ databases">
        <title>Genomes of endolithic fungi from Antarctica.</title>
        <authorList>
            <person name="Coleine C."/>
            <person name="Masonjones S."/>
            <person name="Stajich J.E."/>
        </authorList>
    </citation>
    <scope>NUCLEOTIDE SEQUENCE [LARGE SCALE GENOMIC DNA]</scope>
    <source>
        <strain evidence="4 5">CCFEE 5311</strain>
    </source>
</reference>
<comment type="caution">
    <text evidence="4">The sequence shown here is derived from an EMBL/GenBank/DDBJ whole genome shotgun (WGS) entry which is preliminary data.</text>
</comment>
<feature type="compositionally biased region" description="Low complexity" evidence="2">
    <location>
        <begin position="213"/>
        <end position="226"/>
    </location>
</feature>
<evidence type="ECO:0000313" key="5">
    <source>
        <dbReference type="Proteomes" id="UP000310066"/>
    </source>
</evidence>
<gene>
    <name evidence="4" type="ORF">B0A54_07353</name>
</gene>
<keyword evidence="1" id="KW-0175">Coiled coil</keyword>
<dbReference type="InterPro" id="IPR039128">
    <property type="entry name" value="TRIP4-like"/>
</dbReference>
<dbReference type="PANTHER" id="PTHR12963">
    <property type="entry name" value="THYROID RECEPTOR INTERACTING PROTEIN RELATED"/>
    <property type="match status" value="1"/>
</dbReference>
<evidence type="ECO:0000256" key="2">
    <source>
        <dbReference type="SAM" id="MobiDB-lite"/>
    </source>
</evidence>
<feature type="region of interest" description="Disordered" evidence="2">
    <location>
        <begin position="747"/>
        <end position="772"/>
    </location>
</feature>
<feature type="compositionally biased region" description="Acidic residues" evidence="2">
    <location>
        <begin position="827"/>
        <end position="840"/>
    </location>
</feature>
<feature type="compositionally biased region" description="Polar residues" evidence="2">
    <location>
        <begin position="343"/>
        <end position="352"/>
    </location>
</feature>
<feature type="region of interest" description="Disordered" evidence="2">
    <location>
        <begin position="816"/>
        <end position="923"/>
    </location>
</feature>
<dbReference type="EMBL" id="NAJP01000024">
    <property type="protein sequence ID" value="TKA42265.1"/>
    <property type="molecule type" value="Genomic_DNA"/>
</dbReference>
<protein>
    <recommendedName>
        <fullName evidence="3">TRIP4/RQT4 C2HC5-type zinc finger domain-containing protein</fullName>
    </recommendedName>
</protein>
<feature type="compositionally biased region" description="Low complexity" evidence="2">
    <location>
        <begin position="157"/>
        <end position="174"/>
    </location>
</feature>
<sequence>MASIDPALASELADTDVEHQLPPVSQAVQQAPPAMQTLQPHHPDQYRALPAPQQMYAQPYPQPPMGFDQSEDGRCTNCQRFSQECVFTPVSAQTQAFVPAHTVWRGQNPPPNTQLYGAYGQPLPQHGGRPDQYPPPQQGGQYPPPPQGYQQPPPMYGQPQQGQQPHMQQLQGPQAGDKRPNDEPHTPTLAPPNPADQGQGQRGYSYGDPSGLAQAGASPSSSTASFHSMQPQAYYPYQPARVSPPSAYSYAPSRASSSPHSLGQPGISAPLPTHSHQPAMPHYDAYTTSPGMAAATAARQGVMISDIVSHGVSQQQQQQQQQQQYLAMQAAQLARQQEERTSTDTSMVQSLNRGPVVGAFEGRTARDGETRPDCEDDGMEDGGGTRNAGGVLLHRLDWDLHVYERFMDGFCDLIAGWLRGAPGRDTPQGPAVASSRGGGVPQVSGRGGRGGKKRANIHALPPRKVEDSGSMGGTAYSKHDEQDYIPRAERSRQTHKELIEDNMALRERAPDATQMPLITDNAAATSKPITSKAPASAAGHLISDSLAPRKPSSSAPSSRTASPAPKAKVNISGGTAMHGASSALSDLDSAIRTLEIQTNPSLSPSAAEDQKRQCTCMATRHPILAIAPNCLNCGKIICVKQGLGPCTFCHTPLLSAEDLTKVLRVLKDERGDAKQQVNNASHKKADVALGKARAYTGRDFLAQHAATSSPLSSNSATPAGSDDEAVQTAKAHRDKLLTYQAHNARRTQVHDEAADFDVPASGTSMWASPMERARQLKRQQRVLREQEWASRPEWERRRVVASIDLKGGRVVRRMAEVERPDFGGGDGEVEEEEDGEEEEGDGKGKGEEGSGRGGAFSRNPLAKGLIRPVAREVKGKERERDKGSTWQRVQMDEDNEAWILDGGVYGGREPEDRALGDEEHAFG</sequence>
<dbReference type="GO" id="GO:0072344">
    <property type="term" value="P:rescue of stalled ribosome"/>
    <property type="evidence" value="ECO:0007669"/>
    <property type="project" value="InterPro"/>
</dbReference>
<feature type="compositionally biased region" description="Basic and acidic residues" evidence="2">
    <location>
        <begin position="477"/>
        <end position="492"/>
    </location>
</feature>
<feature type="compositionally biased region" description="Low complexity" evidence="2">
    <location>
        <begin position="548"/>
        <end position="568"/>
    </location>
</feature>
<feature type="domain" description="TRIP4/RQT4 C2HC5-type zinc finger" evidence="3">
    <location>
        <begin position="611"/>
        <end position="662"/>
    </location>
</feature>
<feature type="compositionally biased region" description="Basic and acidic residues" evidence="2">
    <location>
        <begin position="176"/>
        <end position="185"/>
    </location>
</feature>
<name>A0A4U0V3L0_9PEZI</name>
<feature type="coiled-coil region" evidence="1">
    <location>
        <begin position="656"/>
        <end position="683"/>
    </location>
</feature>
<feature type="region of interest" description="Disordered" evidence="2">
    <location>
        <begin position="706"/>
        <end position="730"/>
    </location>
</feature>
<accession>A0A4U0V3L0</accession>
<dbReference type="Pfam" id="PF06221">
    <property type="entry name" value="zf-C2HC5"/>
    <property type="match status" value="1"/>
</dbReference>
<proteinExistence type="predicted"/>
<dbReference type="OrthoDB" id="338816at2759"/>
<dbReference type="GO" id="GO:0005634">
    <property type="term" value="C:nucleus"/>
    <property type="evidence" value="ECO:0007669"/>
    <property type="project" value="InterPro"/>
</dbReference>
<dbReference type="AlphaFoldDB" id="A0A4U0V3L0"/>
<evidence type="ECO:0000313" key="4">
    <source>
        <dbReference type="EMBL" id="TKA42265.1"/>
    </source>
</evidence>
<dbReference type="GO" id="GO:0008270">
    <property type="term" value="F:zinc ion binding"/>
    <property type="evidence" value="ECO:0007669"/>
    <property type="project" value="InterPro"/>
</dbReference>
<dbReference type="STRING" id="329885.A0A4U0V3L0"/>
<dbReference type="GO" id="GO:0045893">
    <property type="term" value="P:positive regulation of DNA-templated transcription"/>
    <property type="evidence" value="ECO:0007669"/>
    <property type="project" value="TreeGrafter"/>
</dbReference>
<feature type="region of interest" description="Disordered" evidence="2">
    <location>
        <begin position="425"/>
        <end position="492"/>
    </location>
</feature>
<feature type="compositionally biased region" description="Pro residues" evidence="2">
    <location>
        <begin position="132"/>
        <end position="156"/>
    </location>
</feature>
<dbReference type="GO" id="GO:0180022">
    <property type="term" value="C:RQC-trigger complex"/>
    <property type="evidence" value="ECO:0007669"/>
    <property type="project" value="InterPro"/>
</dbReference>
<dbReference type="InterPro" id="IPR009349">
    <property type="entry name" value="TRIP4/RQT4_C2HC5_Znf"/>
</dbReference>
<feature type="compositionally biased region" description="Low complexity" evidence="2">
    <location>
        <begin position="243"/>
        <end position="259"/>
    </location>
</feature>
<feature type="compositionally biased region" description="Gly residues" evidence="2">
    <location>
        <begin position="436"/>
        <end position="448"/>
    </location>
</feature>
<evidence type="ECO:0000256" key="1">
    <source>
        <dbReference type="SAM" id="Coils"/>
    </source>
</evidence>
<feature type="region of interest" description="Disordered" evidence="2">
    <location>
        <begin position="1"/>
        <end position="46"/>
    </location>
</feature>
<organism evidence="4 5">
    <name type="scientific">Friedmanniomyces endolithicus</name>
    <dbReference type="NCBI Taxonomy" id="329885"/>
    <lineage>
        <taxon>Eukaryota</taxon>
        <taxon>Fungi</taxon>
        <taxon>Dikarya</taxon>
        <taxon>Ascomycota</taxon>
        <taxon>Pezizomycotina</taxon>
        <taxon>Dothideomycetes</taxon>
        <taxon>Dothideomycetidae</taxon>
        <taxon>Mycosphaerellales</taxon>
        <taxon>Teratosphaeriaceae</taxon>
        <taxon>Friedmanniomyces</taxon>
    </lineage>
</organism>
<feature type="compositionally biased region" description="Polar residues" evidence="2">
    <location>
        <begin position="706"/>
        <end position="718"/>
    </location>
</feature>
<feature type="compositionally biased region" description="Basic and acidic residues" evidence="2">
    <location>
        <begin position="908"/>
        <end position="923"/>
    </location>
</feature>
<feature type="region of interest" description="Disordered" evidence="2">
    <location>
        <begin position="336"/>
        <end position="388"/>
    </location>
</feature>
<feature type="region of interest" description="Disordered" evidence="2">
    <location>
        <begin position="243"/>
        <end position="275"/>
    </location>
</feature>
<feature type="compositionally biased region" description="Basic and acidic residues" evidence="2">
    <location>
        <begin position="363"/>
        <end position="373"/>
    </location>
</feature>
<feature type="compositionally biased region" description="Basic and acidic residues" evidence="2">
    <location>
        <begin position="841"/>
        <end position="850"/>
    </location>
</feature>
<feature type="compositionally biased region" description="Low complexity" evidence="2">
    <location>
        <begin position="20"/>
        <end position="34"/>
    </location>
</feature>
<evidence type="ECO:0000259" key="3">
    <source>
        <dbReference type="Pfam" id="PF06221"/>
    </source>
</evidence>
<feature type="compositionally biased region" description="Basic and acidic residues" evidence="2">
    <location>
        <begin position="869"/>
        <end position="883"/>
    </location>
</feature>
<dbReference type="PANTHER" id="PTHR12963:SF4">
    <property type="entry name" value="ACTIVATING SIGNAL COINTEGRATOR 1"/>
    <property type="match status" value="1"/>
</dbReference>
<dbReference type="Proteomes" id="UP000310066">
    <property type="component" value="Unassembled WGS sequence"/>
</dbReference>